<reference evidence="1 2" key="1">
    <citation type="submission" date="2016-07" db="EMBL/GenBank/DDBJ databases">
        <title>Pervasive Adenine N6-methylation of Active Genes in Fungi.</title>
        <authorList>
            <consortium name="DOE Joint Genome Institute"/>
            <person name="Mondo S.J."/>
            <person name="Dannebaum R.O."/>
            <person name="Kuo R.C."/>
            <person name="Labutti K."/>
            <person name="Haridas S."/>
            <person name="Kuo A."/>
            <person name="Salamov A."/>
            <person name="Ahrendt S.R."/>
            <person name="Lipzen A."/>
            <person name="Sullivan W."/>
            <person name="Andreopoulos W.B."/>
            <person name="Clum A."/>
            <person name="Lindquist E."/>
            <person name="Daum C."/>
            <person name="Ramamoorthy G.K."/>
            <person name="Gryganskyi A."/>
            <person name="Culley D."/>
            <person name="Magnuson J.K."/>
            <person name="James T.Y."/>
            <person name="O'Malley M.A."/>
            <person name="Stajich J.E."/>
            <person name="Spatafora J.W."/>
            <person name="Visel A."/>
            <person name="Grigoriev I.V."/>
        </authorList>
    </citation>
    <scope>NUCLEOTIDE SEQUENCE [LARGE SCALE GENOMIC DNA]</scope>
    <source>
        <strain evidence="1 2">CBS 129021</strain>
    </source>
</reference>
<gene>
    <name evidence="1" type="ORF">BCR38DRAFT_381075</name>
</gene>
<dbReference type="InterPro" id="IPR021822">
    <property type="entry name" value="DUF3405"/>
</dbReference>
<dbReference type="PANTHER" id="PTHR36205">
    <property type="entry name" value="CHROMOSOME 19, WHOLE GENOME SHOTGUN SEQUENCE"/>
    <property type="match status" value="1"/>
</dbReference>
<dbReference type="STRING" id="1141098.A0A1Y2EH94"/>
<name>A0A1Y2EH94_9PEZI</name>
<organism evidence="1 2">
    <name type="scientific">Pseudomassariella vexata</name>
    <dbReference type="NCBI Taxonomy" id="1141098"/>
    <lineage>
        <taxon>Eukaryota</taxon>
        <taxon>Fungi</taxon>
        <taxon>Dikarya</taxon>
        <taxon>Ascomycota</taxon>
        <taxon>Pezizomycotina</taxon>
        <taxon>Sordariomycetes</taxon>
        <taxon>Xylariomycetidae</taxon>
        <taxon>Amphisphaeriales</taxon>
        <taxon>Pseudomassariaceae</taxon>
        <taxon>Pseudomassariella</taxon>
    </lineage>
</organism>
<dbReference type="PANTHER" id="PTHR36205:SF2">
    <property type="entry name" value="MAJOR FACILITATOR SUPERFAMILY TRANSPORTER"/>
    <property type="match status" value="1"/>
</dbReference>
<keyword evidence="2" id="KW-1185">Reference proteome</keyword>
<dbReference type="RefSeq" id="XP_040720530.1">
    <property type="nucleotide sequence ID" value="XM_040857407.1"/>
</dbReference>
<proteinExistence type="predicted"/>
<accession>A0A1Y2EH94</accession>
<dbReference type="Pfam" id="PF11885">
    <property type="entry name" value="DUF3405"/>
    <property type="match status" value="1"/>
</dbReference>
<sequence>MMAFVPTGGLAPRLAKRVFVLVFMVMAVGSYRLLRDASFTHTISTHYEDLTNSVWMQLHVNAEYLSQSEAELLKRPETIGLIEQHEAAGLSKQQVLSETIRILAEYNRADKAWIRDGEIDQQRQLFQKEHEALSSKPGADALYGTSLKGLSVNDFWRSRSHKAALTATNEILSYATDKPYIYDPYLQMETAAGFVQCQGPDNQPVGETFVVKVLKGTPPSFPKSAFGSHQVLDMDDNLCFERETRLAPYGYGNTSKWSHANWGQLQETCTKNNSGRYSERGQPNVYLGLYGGERPIGSLQNKLLKQLSMAGLDEKKEQRTAVVLRTWTGKVYSENDILVIRSLVAELSLRTGGRYQVFLLIQDKGNDATIWESKSAYDSLLQRSVPQEFVDMSILWNDALTQDTYKKLFPTVAIVHVAQWLPVQIFSQDHPEFDFVWNMELDFRLTGHHYEYVEKLASFAKAQPRRGLWERNERYYIPSIHGDYDTKFRKDTEKGTTDAVWGPPQLPYIRPIGPMPPVADPKDDNFKWGVGEEADMITVGPIVNAPKSDWIIKDQVWGYNGTSTPRRGTIITQSRVSKRLLDIMHVENLRGNHVSSEMTPQTVALHHGLKTVYAPIPVYLDRPWQGEDLERWFNCGFSCGRESGNTTLGAPLGWGREGRFVGSTWYYRADPPERMYRNWMGWEHSGTGGKEWEEQVGRACLPSLMLHPVKNVEP</sequence>
<comment type="caution">
    <text evidence="1">The sequence shown here is derived from an EMBL/GenBank/DDBJ whole genome shotgun (WGS) entry which is preliminary data.</text>
</comment>
<dbReference type="EMBL" id="MCFJ01000001">
    <property type="protein sequence ID" value="ORY70938.1"/>
    <property type="molecule type" value="Genomic_DNA"/>
</dbReference>
<dbReference type="InParanoid" id="A0A1Y2EH94"/>
<evidence type="ECO:0000313" key="1">
    <source>
        <dbReference type="EMBL" id="ORY70938.1"/>
    </source>
</evidence>
<dbReference type="Proteomes" id="UP000193689">
    <property type="component" value="Unassembled WGS sequence"/>
</dbReference>
<dbReference type="AlphaFoldDB" id="A0A1Y2EH94"/>
<dbReference type="OrthoDB" id="3353407at2759"/>
<evidence type="ECO:0000313" key="2">
    <source>
        <dbReference type="Proteomes" id="UP000193689"/>
    </source>
</evidence>
<protein>
    <submittedName>
        <fullName evidence="1">Uncharacterized protein</fullName>
    </submittedName>
</protein>
<dbReference type="GeneID" id="63773619"/>